<organism evidence="1">
    <name type="scientific">Heliothis virescens</name>
    <name type="common">Tobacco budworm moth</name>
    <dbReference type="NCBI Taxonomy" id="7102"/>
    <lineage>
        <taxon>Eukaryota</taxon>
        <taxon>Metazoa</taxon>
        <taxon>Ecdysozoa</taxon>
        <taxon>Arthropoda</taxon>
        <taxon>Hexapoda</taxon>
        <taxon>Insecta</taxon>
        <taxon>Pterygota</taxon>
        <taxon>Neoptera</taxon>
        <taxon>Endopterygota</taxon>
        <taxon>Lepidoptera</taxon>
        <taxon>Glossata</taxon>
        <taxon>Ditrysia</taxon>
        <taxon>Noctuoidea</taxon>
        <taxon>Noctuidae</taxon>
        <taxon>Heliothinae</taxon>
        <taxon>Heliothis</taxon>
    </lineage>
</organism>
<accession>A0A2A4J5F7</accession>
<name>A0A2A4J5F7_HELVI</name>
<gene>
    <name evidence="1" type="ORF">B5V51_7096</name>
</gene>
<comment type="caution">
    <text evidence="1">The sequence shown here is derived from an EMBL/GenBank/DDBJ whole genome shotgun (WGS) entry which is preliminary data.</text>
</comment>
<reference evidence="1" key="1">
    <citation type="submission" date="2017-09" db="EMBL/GenBank/DDBJ databases">
        <title>Contemporary evolution of a Lepidopteran species, Heliothis virescens, in response to modern agricultural practices.</title>
        <authorList>
            <person name="Fritz M.L."/>
            <person name="Deyonke A.M."/>
            <person name="Papanicolaou A."/>
            <person name="Micinski S."/>
            <person name="Westbrook J."/>
            <person name="Gould F."/>
        </authorList>
    </citation>
    <scope>NUCLEOTIDE SEQUENCE [LARGE SCALE GENOMIC DNA]</scope>
    <source>
        <strain evidence="1">HvINT-</strain>
        <tissue evidence="1">Whole body</tissue>
    </source>
</reference>
<sequence>MSELKKNFYHLLSDELKYELLIRGYKHLRKVYETKAKLVSLTRSFHLAVTIDPSEFNLEAELEACNNKLLYLTQLISSESLTLPQKFRIISRQIHVQSRLSCASSDEEEETPNRIGCLKKEFKNAFNLLIVNITGTCLMEDTCEPRSEPVYQEE</sequence>
<dbReference type="AlphaFoldDB" id="A0A2A4J5F7"/>
<dbReference type="EMBL" id="NWSH01003124">
    <property type="protein sequence ID" value="PCG66908.1"/>
    <property type="molecule type" value="Genomic_DNA"/>
</dbReference>
<evidence type="ECO:0000313" key="1">
    <source>
        <dbReference type="EMBL" id="PCG66908.1"/>
    </source>
</evidence>
<proteinExistence type="predicted"/>
<dbReference type="EMBL" id="NWSH01003124">
    <property type="protein sequence ID" value="PCG66907.1"/>
    <property type="molecule type" value="Genomic_DNA"/>
</dbReference>
<protein>
    <submittedName>
        <fullName evidence="1">Uncharacterized protein</fullName>
    </submittedName>
</protein>